<dbReference type="Proteomes" id="UP001144280">
    <property type="component" value="Unassembled WGS sequence"/>
</dbReference>
<gene>
    <name evidence="2" type="ORF">Pa4123_24110</name>
</gene>
<feature type="region of interest" description="Disordered" evidence="1">
    <location>
        <begin position="31"/>
        <end position="52"/>
    </location>
</feature>
<evidence type="ECO:0000313" key="2">
    <source>
        <dbReference type="EMBL" id="GLH97136.1"/>
    </source>
</evidence>
<protein>
    <recommendedName>
        <fullName evidence="4">BFD-like [2Fe-2S]-binding domain-containing protein</fullName>
    </recommendedName>
</protein>
<keyword evidence="3" id="KW-1185">Reference proteome</keyword>
<organism evidence="2 3">
    <name type="scientific">Phytohabitans aurantiacus</name>
    <dbReference type="NCBI Taxonomy" id="3016789"/>
    <lineage>
        <taxon>Bacteria</taxon>
        <taxon>Bacillati</taxon>
        <taxon>Actinomycetota</taxon>
        <taxon>Actinomycetes</taxon>
        <taxon>Micromonosporales</taxon>
        <taxon>Micromonosporaceae</taxon>
    </lineage>
</organism>
<dbReference type="EMBL" id="BSDI01000009">
    <property type="protein sequence ID" value="GLH97136.1"/>
    <property type="molecule type" value="Genomic_DNA"/>
</dbReference>
<proteinExistence type="predicted"/>
<evidence type="ECO:0008006" key="4">
    <source>
        <dbReference type="Google" id="ProtNLM"/>
    </source>
</evidence>
<sequence length="52" mass="5447">MNPGAAGCTCRNTGRCKPCVARITAAVAREAHPPAQRTGIRALTRLSRKDAA</sequence>
<accession>A0ABQ5QR86</accession>
<evidence type="ECO:0000313" key="3">
    <source>
        <dbReference type="Proteomes" id="UP001144280"/>
    </source>
</evidence>
<reference evidence="2" key="1">
    <citation type="submission" date="2022-12" db="EMBL/GenBank/DDBJ databases">
        <title>New Phytohabitans aurantiacus sp. RD004123 nov., an actinomycete isolated from soil.</title>
        <authorList>
            <person name="Triningsih D.W."/>
            <person name="Harunari E."/>
            <person name="Igarashi Y."/>
        </authorList>
    </citation>
    <scope>NUCLEOTIDE SEQUENCE</scope>
    <source>
        <strain evidence="2">RD004123</strain>
    </source>
</reference>
<evidence type="ECO:0000256" key="1">
    <source>
        <dbReference type="SAM" id="MobiDB-lite"/>
    </source>
</evidence>
<name>A0ABQ5QR86_9ACTN</name>
<comment type="caution">
    <text evidence="2">The sequence shown here is derived from an EMBL/GenBank/DDBJ whole genome shotgun (WGS) entry which is preliminary data.</text>
</comment>